<reference evidence="3 4" key="1">
    <citation type="submission" date="2019-04" db="EMBL/GenBank/DDBJ databases">
        <title>Comparative genomics of Aeromonas veronii strains pathogenic to fish.</title>
        <authorList>
            <person name="Cascarano M.C."/>
            <person name="Smyrli M."/>
            <person name="Katharios P."/>
        </authorList>
    </citation>
    <scope>NUCLEOTIDE SEQUENCE [LARGE SCALE GENOMIC DNA]</scope>
    <source>
        <strain evidence="3 4">XU1</strain>
    </source>
</reference>
<dbReference type="Gene3D" id="1.10.10.2830">
    <property type="match status" value="1"/>
</dbReference>
<gene>
    <name evidence="3" type="ORF">E8Q35_15360</name>
</gene>
<dbReference type="CDD" id="cd16394">
    <property type="entry name" value="sopB_N"/>
    <property type="match status" value="1"/>
</dbReference>
<evidence type="ECO:0000313" key="3">
    <source>
        <dbReference type="EMBL" id="THJ43682.1"/>
    </source>
</evidence>
<dbReference type="Proteomes" id="UP000309618">
    <property type="component" value="Unassembled WGS sequence"/>
</dbReference>
<proteinExistence type="predicted"/>
<evidence type="ECO:0000256" key="1">
    <source>
        <dbReference type="ARBA" id="ARBA00023125"/>
    </source>
</evidence>
<organism evidence="3 4">
    <name type="scientific">Aeromonas veronii</name>
    <dbReference type="NCBI Taxonomy" id="654"/>
    <lineage>
        <taxon>Bacteria</taxon>
        <taxon>Pseudomonadati</taxon>
        <taxon>Pseudomonadota</taxon>
        <taxon>Gammaproteobacteria</taxon>
        <taxon>Aeromonadales</taxon>
        <taxon>Aeromonadaceae</taxon>
        <taxon>Aeromonas</taxon>
    </lineage>
</organism>
<dbReference type="PANTHER" id="PTHR38973:SF1">
    <property type="entry name" value="PLASMID PARTITION PROTEIN B"/>
    <property type="match status" value="1"/>
</dbReference>
<accession>A0A4V6S7I6</accession>
<dbReference type="EMBL" id="SSUX01000011">
    <property type="protein sequence ID" value="THJ43682.1"/>
    <property type="molecule type" value="Genomic_DNA"/>
</dbReference>
<dbReference type="GO" id="GO:0003677">
    <property type="term" value="F:DNA binding"/>
    <property type="evidence" value="ECO:0007669"/>
    <property type="project" value="UniProtKB-KW"/>
</dbReference>
<comment type="caution">
    <text evidence="3">The sequence shown here is derived from an EMBL/GenBank/DDBJ whole genome shotgun (WGS) entry which is preliminary data.</text>
</comment>
<evidence type="ECO:0000313" key="4">
    <source>
        <dbReference type="Proteomes" id="UP000309618"/>
    </source>
</evidence>
<dbReference type="PANTHER" id="PTHR38973">
    <property type="entry name" value="PLASMID PARTITIONING CONTROL PROTEIN-RELATED"/>
    <property type="match status" value="1"/>
</dbReference>
<name>A0A4V6S7I6_AERVE</name>
<dbReference type="AlphaFoldDB" id="A0A4V6S7I6"/>
<sequence length="409" mass="44773">MLHRVFHLLCLMNWPYLTNGNWSVSVVKKIDRTLSIQHRPLPDFGKGNGEGAKDGNTGQSSISVKIAQQAREREDNRQLRNKLVELQAQNEALLRNGNANLVTLKLLEGREVVFERVRFEPHEIESQTFVNHLNGRDQRFVTASSVADIVNSLGLGGQIYAAIGVRSEDGRVLILAGSRRRRACIVAKHPYDVLISPVMLQPADIEFLSSASNYQKPLSILDVGLRWAELLESTFNKDRSALAAAYGVTKMTVSRALKAANLPPQWISLLPDVSCLTHTIVSKLTQASSKLSSKQIDEVAAIVNSNNSQRPLNNVENDELTDVIVADIVSVAEKLPPENLVPGKSRGGRPAPKPLLAQGSKVISLQSTTSKAGNHSIQLKGTDLTDNERDLLIKGIEALVSQIKSPITT</sequence>
<dbReference type="SUPFAM" id="SSF109709">
    <property type="entry name" value="KorB DNA-binding domain-like"/>
    <property type="match status" value="1"/>
</dbReference>
<evidence type="ECO:0000256" key="2">
    <source>
        <dbReference type="SAM" id="MobiDB-lite"/>
    </source>
</evidence>
<feature type="region of interest" description="Disordered" evidence="2">
    <location>
        <begin position="41"/>
        <end position="74"/>
    </location>
</feature>
<keyword evidence="1" id="KW-0238">DNA-binding</keyword>
<protein>
    <submittedName>
        <fullName evidence="3">Uncharacterized protein</fullName>
    </submittedName>
</protein>